<feature type="compositionally biased region" description="Acidic residues" evidence="2">
    <location>
        <begin position="464"/>
        <end position="480"/>
    </location>
</feature>
<dbReference type="InterPro" id="IPR007391">
    <property type="entry name" value="Vancomycin_resist_VanW"/>
</dbReference>
<dbReference type="Pfam" id="PF07501">
    <property type="entry name" value="G5"/>
    <property type="match status" value="1"/>
</dbReference>
<evidence type="ECO:0000256" key="1">
    <source>
        <dbReference type="ARBA" id="ARBA00022729"/>
    </source>
</evidence>
<dbReference type="RefSeq" id="WP_005585195.1">
    <property type="nucleotide sequence ID" value="NZ_LT669839.1"/>
</dbReference>
<dbReference type="EMBL" id="LT669839">
    <property type="protein sequence ID" value="SHD75863.1"/>
    <property type="molecule type" value="Genomic_DNA"/>
</dbReference>
<evidence type="ECO:0000313" key="6">
    <source>
        <dbReference type="Proteomes" id="UP000245423"/>
    </source>
</evidence>
<dbReference type="AlphaFoldDB" id="M1ZAH8"/>
<dbReference type="Gene3D" id="2.20.230.10">
    <property type="entry name" value="Resuscitation-promoting factor rpfb"/>
    <property type="match status" value="1"/>
</dbReference>
<dbReference type="InterPro" id="IPR022029">
    <property type="entry name" value="YoaR-like_PG-bd"/>
</dbReference>
<evidence type="ECO:0000259" key="4">
    <source>
        <dbReference type="PROSITE" id="PS51109"/>
    </source>
</evidence>
<dbReference type="PANTHER" id="PTHR35788">
    <property type="entry name" value="EXPORTED PROTEIN-RELATED"/>
    <property type="match status" value="1"/>
</dbReference>
<evidence type="ECO:0000256" key="3">
    <source>
        <dbReference type="SAM" id="Phobius"/>
    </source>
</evidence>
<dbReference type="Proteomes" id="UP000245423">
    <property type="component" value="Chromosome 1"/>
</dbReference>
<feature type="domain" description="G5" evidence="4">
    <location>
        <begin position="369"/>
        <end position="448"/>
    </location>
</feature>
<dbReference type="OrthoDB" id="9797191at2"/>
<keyword evidence="1" id="KW-0732">Signal</keyword>
<dbReference type="SMART" id="SM01208">
    <property type="entry name" value="G5"/>
    <property type="match status" value="1"/>
</dbReference>
<feature type="region of interest" description="Disordered" evidence="2">
    <location>
        <begin position="445"/>
        <end position="480"/>
    </location>
</feature>
<keyword evidence="3" id="KW-0812">Transmembrane</keyword>
<accession>M1ZAH8</accession>
<organism evidence="5 6">
    <name type="scientific">[Clostridium] ultunense Esp</name>
    <dbReference type="NCBI Taxonomy" id="1288971"/>
    <lineage>
        <taxon>Bacteria</taxon>
        <taxon>Bacillati</taxon>
        <taxon>Bacillota</taxon>
        <taxon>Tissierellia</taxon>
        <taxon>Tissierellales</taxon>
        <taxon>Tepidimicrobiaceae</taxon>
        <taxon>Schnuerera</taxon>
    </lineage>
</organism>
<evidence type="ECO:0000313" key="5">
    <source>
        <dbReference type="EMBL" id="SHD75863.1"/>
    </source>
</evidence>
<feature type="transmembrane region" description="Helical" evidence="3">
    <location>
        <begin position="12"/>
        <end position="31"/>
    </location>
</feature>
<dbReference type="InterPro" id="IPR011098">
    <property type="entry name" value="G5_dom"/>
</dbReference>
<dbReference type="PROSITE" id="PS51109">
    <property type="entry name" value="G5"/>
    <property type="match status" value="1"/>
</dbReference>
<dbReference type="HOGENOM" id="CLU_011572_2_1_9"/>
<dbReference type="Pfam" id="PF04294">
    <property type="entry name" value="VanW"/>
    <property type="match status" value="1"/>
</dbReference>
<dbReference type="Pfam" id="PF12229">
    <property type="entry name" value="PG_binding_4"/>
    <property type="match status" value="1"/>
</dbReference>
<feature type="compositionally biased region" description="Low complexity" evidence="2">
    <location>
        <begin position="449"/>
        <end position="463"/>
    </location>
</feature>
<gene>
    <name evidence="5" type="ORF">CUESP1_0475</name>
</gene>
<keyword evidence="6" id="KW-1185">Reference proteome</keyword>
<keyword evidence="3" id="KW-0472">Membrane</keyword>
<dbReference type="InterPro" id="IPR052913">
    <property type="entry name" value="Glycopeptide_resist_protein"/>
</dbReference>
<evidence type="ECO:0000256" key="2">
    <source>
        <dbReference type="SAM" id="MobiDB-lite"/>
    </source>
</evidence>
<reference evidence="5 6" key="1">
    <citation type="submission" date="2016-11" db="EMBL/GenBank/DDBJ databases">
        <authorList>
            <person name="Manzoor S."/>
        </authorList>
    </citation>
    <scope>NUCLEOTIDE SEQUENCE [LARGE SCALE GENOMIC DNA]</scope>
    <source>
        <strain evidence="5">Clostridium ultunense strain Esp</strain>
    </source>
</reference>
<name>M1ZAH8_9FIRM</name>
<protein>
    <submittedName>
        <fullName evidence="5">Putative VanW family protein</fullName>
    </submittedName>
</protein>
<keyword evidence="3" id="KW-1133">Transmembrane helix</keyword>
<sequence length="480" mass="54589">MEGTNNKTRIILILAIILLAIILGLGFYGYFKVLSTDLIYEGVKVDQYDLSYMSKEEAFNFIKDKKEEEISRKHMRLIYLDKEYNYGLKELGFYFDYGKAIDRAYGVGREGNLFNRLKEIVRIKRDGVEISLDSNLNMEKIDHIVENISQDIDKEPKDAEFHFNGGNIQVTEEIIGKTVDKDKLRQMMYDNIHSLDIIQIPVEDIIPKITKSLLSRINGIIGEYSTSFKGSSQNRIENIRLSANAIKGKILMPGESMSFNETTGPRAKKYGYKEANVIIAGEFTPDVGGGVCQTSTTLYNALLLADIAILERSPHSIPAKYVKFGQDAAVAFGFLDLKFRNDFDFPIYFDSKVLGDRVYFYVYGDRKSKDYTIKIEPEIVETIPAKEEIVLDKTLEPGSKVLVQQGRTGYRVNTYKSIIKNGKTISKDLITKDFYRPRNFIYRVGEEPSTTTSTDTDSGLNNLIEDDESENIIEDGDIEN</sequence>
<dbReference type="PANTHER" id="PTHR35788:SF1">
    <property type="entry name" value="EXPORTED PROTEIN"/>
    <property type="match status" value="1"/>
</dbReference>
<proteinExistence type="predicted"/>